<dbReference type="EMBL" id="JAJHVV010000007">
    <property type="protein sequence ID" value="MCK6264192.1"/>
    <property type="molecule type" value="Genomic_DNA"/>
</dbReference>
<evidence type="ECO:0000256" key="3">
    <source>
        <dbReference type="ARBA" id="ARBA00022448"/>
    </source>
</evidence>
<dbReference type="RefSeq" id="WP_248009263.1">
    <property type="nucleotide sequence ID" value="NZ_JAJHVV010000007.1"/>
</dbReference>
<feature type="signal peptide" evidence="11">
    <location>
        <begin position="1"/>
        <end position="22"/>
    </location>
</feature>
<proteinExistence type="inferred from homology"/>
<dbReference type="SUPFAM" id="SSF74653">
    <property type="entry name" value="TolA/TonB C-terminal domain"/>
    <property type="match status" value="1"/>
</dbReference>
<dbReference type="GO" id="GO:0055085">
    <property type="term" value="P:transmembrane transport"/>
    <property type="evidence" value="ECO:0007669"/>
    <property type="project" value="InterPro"/>
</dbReference>
<name>A0A9X1XJ51_9VIBR</name>
<evidence type="ECO:0000256" key="4">
    <source>
        <dbReference type="ARBA" id="ARBA00022475"/>
    </source>
</evidence>
<evidence type="ECO:0000313" key="14">
    <source>
        <dbReference type="Proteomes" id="UP001139559"/>
    </source>
</evidence>
<dbReference type="PANTHER" id="PTHR33446">
    <property type="entry name" value="PROTEIN TONB-RELATED"/>
    <property type="match status" value="1"/>
</dbReference>
<evidence type="ECO:0000256" key="8">
    <source>
        <dbReference type="ARBA" id="ARBA00022989"/>
    </source>
</evidence>
<dbReference type="GO" id="GO:0098797">
    <property type="term" value="C:plasma membrane protein complex"/>
    <property type="evidence" value="ECO:0007669"/>
    <property type="project" value="TreeGrafter"/>
</dbReference>
<evidence type="ECO:0000256" key="10">
    <source>
        <dbReference type="SAM" id="MobiDB-lite"/>
    </source>
</evidence>
<keyword evidence="8" id="KW-1133">Transmembrane helix</keyword>
<sequence>MNVKRYAIFAGLSLAIHGVAFSASYKPMLTPAIPSTIGTTVNIQFLSAPEKNIIAESKDPEKADNTPKSKQRQEPKKEVKTAEPDARLKARPAPKSVTKTKAKPILEDKALDHPVETEKTNTTIKSQPRSKPIVNSKPIKQEVTKEAPEVVSETGVKTDNNVSPEIDTPSMMNAQSHQQPQMIKKPRFEARPSAIRYPSNAKRRNIQGVVLVEVWLDEYGDQTKLVIVDSSGHQVLDSAALKGISKWQFSHHQDGNQAIAHRVQIPIQFKLD</sequence>
<feature type="domain" description="TonB C-terminal" evidence="12">
    <location>
        <begin position="182"/>
        <end position="272"/>
    </location>
</feature>
<keyword evidence="11" id="KW-0732">Signal</keyword>
<reference evidence="13" key="1">
    <citation type="submission" date="2021-11" db="EMBL/GenBank/DDBJ databases">
        <title>Vibrio ZSDE26 sp. nov. and Vibrio ZSDZ34 sp. nov., isolated from coastal seawater in Qingdao.</title>
        <authorList>
            <person name="Zhang P."/>
        </authorList>
    </citation>
    <scope>NUCLEOTIDE SEQUENCE</scope>
    <source>
        <strain evidence="13">ZSDE26</strain>
    </source>
</reference>
<feature type="compositionally biased region" description="Basic and acidic residues" evidence="10">
    <location>
        <begin position="139"/>
        <end position="148"/>
    </location>
</feature>
<evidence type="ECO:0000259" key="12">
    <source>
        <dbReference type="PROSITE" id="PS52015"/>
    </source>
</evidence>
<comment type="subcellular location">
    <subcellularLocation>
        <location evidence="1">Cell inner membrane</location>
        <topology evidence="1">Single-pass membrane protein</topology>
        <orientation evidence="1">Periplasmic side</orientation>
    </subcellularLocation>
</comment>
<keyword evidence="6" id="KW-0812">Transmembrane</keyword>
<comment type="caution">
    <text evidence="13">The sequence shown here is derived from an EMBL/GenBank/DDBJ whole genome shotgun (WGS) entry which is preliminary data.</text>
</comment>
<dbReference type="GO" id="GO:0015031">
    <property type="term" value="P:protein transport"/>
    <property type="evidence" value="ECO:0007669"/>
    <property type="project" value="UniProtKB-KW"/>
</dbReference>
<dbReference type="Gene3D" id="3.30.1150.10">
    <property type="match status" value="1"/>
</dbReference>
<gene>
    <name evidence="13" type="ORF">KP803_13005</name>
</gene>
<accession>A0A9X1XJ51</accession>
<keyword evidence="14" id="KW-1185">Reference proteome</keyword>
<dbReference type="PANTHER" id="PTHR33446:SF2">
    <property type="entry name" value="PROTEIN TONB"/>
    <property type="match status" value="1"/>
</dbReference>
<feature type="compositionally biased region" description="Basic and acidic residues" evidence="10">
    <location>
        <begin position="56"/>
        <end position="88"/>
    </location>
</feature>
<dbReference type="AlphaFoldDB" id="A0A9X1XJ51"/>
<evidence type="ECO:0000256" key="6">
    <source>
        <dbReference type="ARBA" id="ARBA00022692"/>
    </source>
</evidence>
<dbReference type="InterPro" id="IPR006260">
    <property type="entry name" value="TonB/TolA_C"/>
</dbReference>
<evidence type="ECO:0000256" key="9">
    <source>
        <dbReference type="ARBA" id="ARBA00023136"/>
    </source>
</evidence>
<dbReference type="PROSITE" id="PS52015">
    <property type="entry name" value="TONB_CTD"/>
    <property type="match status" value="1"/>
</dbReference>
<keyword evidence="7" id="KW-0653">Protein transport</keyword>
<feature type="region of interest" description="Disordered" evidence="10">
    <location>
        <begin position="55"/>
        <end position="163"/>
    </location>
</feature>
<evidence type="ECO:0000256" key="1">
    <source>
        <dbReference type="ARBA" id="ARBA00004383"/>
    </source>
</evidence>
<protein>
    <submittedName>
        <fullName evidence="13">Energy transducer TonB</fullName>
    </submittedName>
</protein>
<dbReference type="NCBIfam" id="TIGR01352">
    <property type="entry name" value="tonB_Cterm"/>
    <property type="match status" value="1"/>
</dbReference>
<keyword evidence="3" id="KW-0813">Transport</keyword>
<feature type="compositionally biased region" description="Polar residues" evidence="10">
    <location>
        <begin position="120"/>
        <end position="129"/>
    </location>
</feature>
<dbReference type="GO" id="GO:0031992">
    <property type="term" value="F:energy transducer activity"/>
    <property type="evidence" value="ECO:0007669"/>
    <property type="project" value="TreeGrafter"/>
</dbReference>
<feature type="compositionally biased region" description="Basic and acidic residues" evidence="10">
    <location>
        <begin position="104"/>
        <end position="119"/>
    </location>
</feature>
<evidence type="ECO:0000313" key="13">
    <source>
        <dbReference type="EMBL" id="MCK6264192.1"/>
    </source>
</evidence>
<organism evidence="13 14">
    <name type="scientific">Vibrio amylolyticus</name>
    <dbReference type="NCBI Taxonomy" id="2847292"/>
    <lineage>
        <taxon>Bacteria</taxon>
        <taxon>Pseudomonadati</taxon>
        <taxon>Pseudomonadota</taxon>
        <taxon>Gammaproteobacteria</taxon>
        <taxon>Vibrionales</taxon>
        <taxon>Vibrionaceae</taxon>
        <taxon>Vibrio</taxon>
    </lineage>
</organism>
<dbReference type="InterPro" id="IPR037682">
    <property type="entry name" value="TonB_C"/>
</dbReference>
<keyword evidence="5" id="KW-0997">Cell inner membrane</keyword>
<dbReference type="Pfam" id="PF03544">
    <property type="entry name" value="TonB_C"/>
    <property type="match status" value="1"/>
</dbReference>
<comment type="similarity">
    <text evidence="2">Belongs to the TonB family.</text>
</comment>
<evidence type="ECO:0000256" key="2">
    <source>
        <dbReference type="ARBA" id="ARBA00006555"/>
    </source>
</evidence>
<keyword evidence="4" id="KW-1003">Cell membrane</keyword>
<evidence type="ECO:0000256" key="5">
    <source>
        <dbReference type="ARBA" id="ARBA00022519"/>
    </source>
</evidence>
<evidence type="ECO:0000256" key="7">
    <source>
        <dbReference type="ARBA" id="ARBA00022927"/>
    </source>
</evidence>
<evidence type="ECO:0000256" key="11">
    <source>
        <dbReference type="SAM" id="SignalP"/>
    </source>
</evidence>
<keyword evidence="9" id="KW-0472">Membrane</keyword>
<dbReference type="Proteomes" id="UP001139559">
    <property type="component" value="Unassembled WGS sequence"/>
</dbReference>
<feature type="chain" id="PRO_5040789235" evidence="11">
    <location>
        <begin position="23"/>
        <end position="272"/>
    </location>
</feature>
<dbReference type="InterPro" id="IPR051045">
    <property type="entry name" value="TonB-dependent_transducer"/>
</dbReference>